<keyword evidence="3" id="KW-0560">Oxidoreductase</keyword>
<sequence length="374" mass="40273">MSTVLEQVSSMNPPVIPSLFDPIRMGSLLLPNRIFMAPMTRARGTREHVPTDMMARYYAARAGAGVIFSEAIGISQEGLGWPYATGIWSVEQAAGWRRVTEAVHAAGGQIIAQLWHMGRVVHPSFLGGAQPVSASATAAPGLAHTYQGRLDYEAARPLQVAEIPRLLEDFRHATRSALAAGFDGVQIHAANGYLIDQFLRDNSNFRDDDYGGSIENRIRLLREVTAAVVDVAGRGKTGVRLSPNTHDQGVIDSAPGLLFPAAAAALSDIGIAHLELREPPTDGDFGKAEGAPVAPLIRQAFQGTLILNSDYPFHRAETVLQAGGADAITFGRPFIANPDLPRRFAEGIALAKDDRETWFTQGKEGYVTYPPAAR</sequence>
<evidence type="ECO:0000313" key="6">
    <source>
        <dbReference type="Proteomes" id="UP000584325"/>
    </source>
</evidence>
<dbReference type="GO" id="GO:0010181">
    <property type="term" value="F:FMN binding"/>
    <property type="evidence" value="ECO:0007669"/>
    <property type="project" value="InterPro"/>
</dbReference>
<dbReference type="RefSeq" id="WP_229422241.1">
    <property type="nucleotide sequence ID" value="NZ_CP040017.1"/>
</dbReference>
<dbReference type="InterPro" id="IPR001155">
    <property type="entry name" value="OxRdtase_FMN_N"/>
</dbReference>
<protein>
    <submittedName>
        <fullName evidence="5">2,4-dienoyl-CoA reductase-like NADH-dependent reductase (Old Yellow Enzyme family)</fullName>
    </submittedName>
</protein>
<dbReference type="Proteomes" id="UP000584325">
    <property type="component" value="Unassembled WGS sequence"/>
</dbReference>
<dbReference type="GO" id="GO:0005829">
    <property type="term" value="C:cytosol"/>
    <property type="evidence" value="ECO:0007669"/>
    <property type="project" value="TreeGrafter"/>
</dbReference>
<comment type="cofactor">
    <cofactor evidence="1">
        <name>FMN</name>
        <dbReference type="ChEBI" id="CHEBI:58210"/>
    </cofactor>
</comment>
<dbReference type="AlphaFoldDB" id="A0A7W5E8I3"/>
<evidence type="ECO:0000259" key="4">
    <source>
        <dbReference type="Pfam" id="PF00724"/>
    </source>
</evidence>
<dbReference type="Pfam" id="PF00724">
    <property type="entry name" value="Oxidored_FMN"/>
    <property type="match status" value="1"/>
</dbReference>
<comment type="caution">
    <text evidence="5">The sequence shown here is derived from an EMBL/GenBank/DDBJ whole genome shotgun (WGS) entry which is preliminary data.</text>
</comment>
<proteinExistence type="inferred from homology"/>
<dbReference type="Gene3D" id="3.20.20.70">
    <property type="entry name" value="Aldolase class I"/>
    <property type="match status" value="1"/>
</dbReference>
<dbReference type="InterPro" id="IPR045247">
    <property type="entry name" value="Oye-like"/>
</dbReference>
<evidence type="ECO:0000256" key="3">
    <source>
        <dbReference type="ARBA" id="ARBA00023002"/>
    </source>
</evidence>
<gene>
    <name evidence="5" type="ORF">FHS02_001335</name>
</gene>
<reference evidence="5 6" key="1">
    <citation type="submission" date="2020-08" db="EMBL/GenBank/DDBJ databases">
        <title>Genomic Encyclopedia of Type Strains, Phase III (KMG-III): the genomes of soil and plant-associated and newly described type strains.</title>
        <authorList>
            <person name="Whitman W."/>
        </authorList>
    </citation>
    <scope>NUCLEOTIDE SEQUENCE [LARGE SCALE GENOMIC DNA]</scope>
    <source>
        <strain evidence="5 6">CECT 7753</strain>
    </source>
</reference>
<name>A0A7W5E8I3_9BURK</name>
<dbReference type="GO" id="GO:0016628">
    <property type="term" value="F:oxidoreductase activity, acting on the CH-CH group of donors, NAD or NADP as acceptor"/>
    <property type="evidence" value="ECO:0007669"/>
    <property type="project" value="UniProtKB-ARBA"/>
</dbReference>
<accession>A0A7W5E8I3</accession>
<dbReference type="PANTHER" id="PTHR22893">
    <property type="entry name" value="NADH OXIDOREDUCTASE-RELATED"/>
    <property type="match status" value="1"/>
</dbReference>
<feature type="domain" description="NADH:flavin oxidoreductase/NADH oxidase N-terminal" evidence="4">
    <location>
        <begin position="18"/>
        <end position="349"/>
    </location>
</feature>
<dbReference type="InterPro" id="IPR013785">
    <property type="entry name" value="Aldolase_TIM"/>
</dbReference>
<dbReference type="PANTHER" id="PTHR22893:SF91">
    <property type="entry name" value="NADPH DEHYDROGENASE 2-RELATED"/>
    <property type="match status" value="1"/>
</dbReference>
<evidence type="ECO:0000256" key="1">
    <source>
        <dbReference type="ARBA" id="ARBA00001917"/>
    </source>
</evidence>
<dbReference type="FunFam" id="3.20.20.70:FF:000059">
    <property type="entry name" value="N-ethylmaleimide reductase, FMN-linked"/>
    <property type="match status" value="1"/>
</dbReference>
<dbReference type="CDD" id="cd02933">
    <property type="entry name" value="OYE_like_FMN"/>
    <property type="match status" value="1"/>
</dbReference>
<evidence type="ECO:0000313" key="5">
    <source>
        <dbReference type="EMBL" id="MBB3220536.1"/>
    </source>
</evidence>
<dbReference type="EMBL" id="JACHXS010000002">
    <property type="protein sequence ID" value="MBB3220536.1"/>
    <property type="molecule type" value="Genomic_DNA"/>
</dbReference>
<dbReference type="SUPFAM" id="SSF51395">
    <property type="entry name" value="FMN-linked oxidoreductases"/>
    <property type="match status" value="1"/>
</dbReference>
<comment type="similarity">
    <text evidence="2">Belongs to the NADH:flavin oxidoreductase/NADH oxidase family.</text>
</comment>
<evidence type="ECO:0000256" key="2">
    <source>
        <dbReference type="ARBA" id="ARBA00005979"/>
    </source>
</evidence>
<organism evidence="5 6">
    <name type="scientific">Pseudoduganella umbonata</name>
    <dbReference type="NCBI Taxonomy" id="864828"/>
    <lineage>
        <taxon>Bacteria</taxon>
        <taxon>Pseudomonadati</taxon>
        <taxon>Pseudomonadota</taxon>
        <taxon>Betaproteobacteria</taxon>
        <taxon>Burkholderiales</taxon>
        <taxon>Oxalobacteraceae</taxon>
        <taxon>Telluria group</taxon>
        <taxon>Pseudoduganella</taxon>
    </lineage>
</organism>